<accession>V9L5U7</accession>
<dbReference type="Pfam" id="PF00010">
    <property type="entry name" value="HLH"/>
    <property type="match status" value="1"/>
</dbReference>
<keyword evidence="4" id="KW-0238">DNA-binding</keyword>
<proteinExistence type="evidence at transcript level"/>
<dbReference type="FunFam" id="4.10.280.10:FF:000009">
    <property type="entry name" value="Transcription factor HES-1"/>
    <property type="match status" value="1"/>
</dbReference>
<dbReference type="InterPro" id="IPR036638">
    <property type="entry name" value="HLH_DNA-bd_sf"/>
</dbReference>
<reference evidence="9" key="1">
    <citation type="journal article" date="2014" name="Nature">
        <title>Elephant shark genome provides unique insights into gnathostome evolution.</title>
        <authorList>
            <consortium name="International Elephant Shark Genome Sequencing Consortium"/>
            <person name="Venkatesh B."/>
            <person name="Lee A.P."/>
            <person name="Ravi V."/>
            <person name="Maurya A.K."/>
            <person name="Lian M.M."/>
            <person name="Swann J.B."/>
            <person name="Ohta Y."/>
            <person name="Flajnik M.F."/>
            <person name="Sutoh Y."/>
            <person name="Kasahara M."/>
            <person name="Hoon S."/>
            <person name="Gangu V."/>
            <person name="Roy S.W."/>
            <person name="Irimia M."/>
            <person name="Korzh V."/>
            <person name="Kondrychyn I."/>
            <person name="Lim Z.W."/>
            <person name="Tay B.H."/>
            <person name="Tohari S."/>
            <person name="Kong K.W."/>
            <person name="Ho S."/>
            <person name="Lorente-Galdos B."/>
            <person name="Quilez J."/>
            <person name="Marques-Bonet T."/>
            <person name="Raney B.J."/>
            <person name="Ingham P.W."/>
            <person name="Tay A."/>
            <person name="Hillier L.W."/>
            <person name="Minx P."/>
            <person name="Boehm T."/>
            <person name="Wilson R.K."/>
            <person name="Brenner S."/>
            <person name="Warren W.C."/>
        </authorList>
    </citation>
    <scope>NUCLEOTIDE SEQUENCE</scope>
    <source>
        <tissue evidence="9">Gills</tissue>
    </source>
</reference>
<evidence type="ECO:0000256" key="6">
    <source>
        <dbReference type="ARBA" id="ARBA00023242"/>
    </source>
</evidence>
<keyword evidence="5" id="KW-0804">Transcription</keyword>
<dbReference type="PROSITE" id="PS50888">
    <property type="entry name" value="BHLH"/>
    <property type="match status" value="1"/>
</dbReference>
<dbReference type="EMBL" id="JW874543">
    <property type="protein sequence ID" value="AFP07060.1"/>
    <property type="molecule type" value="mRNA"/>
</dbReference>
<dbReference type="SUPFAM" id="SSF47459">
    <property type="entry name" value="HLH, helix-loop-helix DNA-binding domain"/>
    <property type="match status" value="1"/>
</dbReference>
<evidence type="ECO:0000256" key="3">
    <source>
        <dbReference type="ARBA" id="ARBA00023015"/>
    </source>
</evidence>
<dbReference type="CDD" id="cd11463">
    <property type="entry name" value="bHLH-O_HES2"/>
    <property type="match status" value="1"/>
</dbReference>
<feature type="domain" description="BHLH" evidence="8">
    <location>
        <begin position="31"/>
        <end position="88"/>
    </location>
</feature>
<evidence type="ECO:0000256" key="2">
    <source>
        <dbReference type="ARBA" id="ARBA00022491"/>
    </source>
</evidence>
<protein>
    <submittedName>
        <fullName evidence="9">Transcription factor HES-2-like protein</fullName>
    </submittedName>
</protein>
<sequence>MSPHLCESTTPEHGGFHAQTNRTKKRESSELRKALKPLMEKRRRARINESLNQLKTLILPLIGKDSPRYSKLEKADILEMTVRFLKDLPKSPVYDRLDSYREGYRASMQHLSNLLPSSKLMDTETCDRLKDYLERFTSLPLVSHHPHSQPGSPSERRQVSICCPRGKEVVHQPALSNPGHLQPPNPATQDGYIWRPW</sequence>
<evidence type="ECO:0000313" key="9">
    <source>
        <dbReference type="EMBL" id="AFP07060.1"/>
    </source>
</evidence>
<evidence type="ECO:0000259" key="8">
    <source>
        <dbReference type="PROSITE" id="PS50888"/>
    </source>
</evidence>
<dbReference type="InterPro" id="IPR050370">
    <property type="entry name" value="HES_HEY"/>
</dbReference>
<evidence type="ECO:0000256" key="4">
    <source>
        <dbReference type="ARBA" id="ARBA00023125"/>
    </source>
</evidence>
<keyword evidence="6" id="KW-0539">Nucleus</keyword>
<dbReference type="InterPro" id="IPR011598">
    <property type="entry name" value="bHLH_dom"/>
</dbReference>
<dbReference type="SMART" id="SM00353">
    <property type="entry name" value="HLH"/>
    <property type="match status" value="1"/>
</dbReference>
<keyword evidence="2" id="KW-0678">Repressor</keyword>
<evidence type="ECO:0000256" key="7">
    <source>
        <dbReference type="SAM" id="MobiDB-lite"/>
    </source>
</evidence>
<organism evidence="9">
    <name type="scientific">Callorhinchus milii</name>
    <name type="common">Ghost shark</name>
    <dbReference type="NCBI Taxonomy" id="7868"/>
    <lineage>
        <taxon>Eukaryota</taxon>
        <taxon>Metazoa</taxon>
        <taxon>Chordata</taxon>
        <taxon>Craniata</taxon>
        <taxon>Vertebrata</taxon>
        <taxon>Chondrichthyes</taxon>
        <taxon>Holocephali</taxon>
        <taxon>Chimaeriformes</taxon>
        <taxon>Callorhinchidae</taxon>
        <taxon>Callorhinchus</taxon>
    </lineage>
</organism>
<keyword evidence="3" id="KW-0805">Transcription regulation</keyword>
<name>V9L5U7_CALMI</name>
<feature type="region of interest" description="Disordered" evidence="7">
    <location>
        <begin position="1"/>
        <end position="30"/>
    </location>
</feature>
<evidence type="ECO:0000256" key="5">
    <source>
        <dbReference type="ARBA" id="ARBA00023163"/>
    </source>
</evidence>
<dbReference type="Gene3D" id="4.10.280.10">
    <property type="entry name" value="Helix-loop-helix DNA-binding domain"/>
    <property type="match status" value="1"/>
</dbReference>
<dbReference type="AlphaFoldDB" id="V9L5U7"/>
<dbReference type="GO" id="GO:0005634">
    <property type="term" value="C:nucleus"/>
    <property type="evidence" value="ECO:0007669"/>
    <property type="project" value="UniProtKB-SubCell"/>
</dbReference>
<dbReference type="GO" id="GO:0003677">
    <property type="term" value="F:DNA binding"/>
    <property type="evidence" value="ECO:0007669"/>
    <property type="project" value="UniProtKB-KW"/>
</dbReference>
<dbReference type="PANTHER" id="PTHR10985">
    <property type="entry name" value="BASIC HELIX-LOOP-HELIX TRANSCRIPTION FACTOR, HES-RELATED"/>
    <property type="match status" value="1"/>
</dbReference>
<comment type="subcellular location">
    <subcellularLocation>
        <location evidence="1">Nucleus</location>
    </subcellularLocation>
</comment>
<evidence type="ECO:0000256" key="1">
    <source>
        <dbReference type="ARBA" id="ARBA00004123"/>
    </source>
</evidence>
<dbReference type="GO" id="GO:0046983">
    <property type="term" value="F:protein dimerization activity"/>
    <property type="evidence" value="ECO:0007669"/>
    <property type="project" value="InterPro"/>
</dbReference>